<dbReference type="InterPro" id="IPR016166">
    <property type="entry name" value="FAD-bd_PCMH"/>
</dbReference>
<dbReference type="PANTHER" id="PTHR10801">
    <property type="entry name" value="24-DEHYDROCHOLESTEROL REDUCTASE"/>
    <property type="match status" value="1"/>
</dbReference>
<dbReference type="EC" id="1.3.1.72" evidence="2"/>
<organism evidence="8 9">
    <name type="scientific">Dactylonectria estremocensis</name>
    <dbReference type="NCBI Taxonomy" id="1079267"/>
    <lineage>
        <taxon>Eukaryota</taxon>
        <taxon>Fungi</taxon>
        <taxon>Dikarya</taxon>
        <taxon>Ascomycota</taxon>
        <taxon>Pezizomycotina</taxon>
        <taxon>Sordariomycetes</taxon>
        <taxon>Hypocreomycetidae</taxon>
        <taxon>Hypocreales</taxon>
        <taxon>Nectriaceae</taxon>
        <taxon>Dactylonectria</taxon>
    </lineage>
</organism>
<dbReference type="OrthoDB" id="415825at2759"/>
<keyword evidence="6" id="KW-0472">Membrane</keyword>
<evidence type="ECO:0000313" key="8">
    <source>
        <dbReference type="EMBL" id="KAH7145966.1"/>
    </source>
</evidence>
<dbReference type="SUPFAM" id="SSF56176">
    <property type="entry name" value="FAD-binding/transporter-associated domain-like"/>
    <property type="match status" value="1"/>
</dbReference>
<name>A0A9P9J3R4_9HYPO</name>
<dbReference type="GO" id="GO:0071949">
    <property type="term" value="F:FAD binding"/>
    <property type="evidence" value="ECO:0007669"/>
    <property type="project" value="InterPro"/>
</dbReference>
<keyword evidence="5" id="KW-0560">Oxidoreductase</keyword>
<evidence type="ECO:0000259" key="7">
    <source>
        <dbReference type="PROSITE" id="PS51387"/>
    </source>
</evidence>
<keyword evidence="9" id="KW-1185">Reference proteome</keyword>
<feature type="domain" description="FAD-binding PCMH-type" evidence="7">
    <location>
        <begin position="1"/>
        <end position="167"/>
    </location>
</feature>
<dbReference type="Pfam" id="PF01565">
    <property type="entry name" value="FAD_binding_4"/>
    <property type="match status" value="1"/>
</dbReference>
<dbReference type="PANTHER" id="PTHR10801:SF0">
    <property type="entry name" value="DELTA(24)-STEROL REDUCTASE"/>
    <property type="match status" value="1"/>
</dbReference>
<keyword evidence="4" id="KW-1133">Transmembrane helix</keyword>
<evidence type="ECO:0000256" key="5">
    <source>
        <dbReference type="ARBA" id="ARBA00023002"/>
    </source>
</evidence>
<dbReference type="GO" id="GO:0016020">
    <property type="term" value="C:membrane"/>
    <property type="evidence" value="ECO:0007669"/>
    <property type="project" value="UniProtKB-SubCell"/>
</dbReference>
<evidence type="ECO:0000256" key="1">
    <source>
        <dbReference type="ARBA" id="ARBA00004167"/>
    </source>
</evidence>
<evidence type="ECO:0000256" key="6">
    <source>
        <dbReference type="ARBA" id="ARBA00023136"/>
    </source>
</evidence>
<dbReference type="InterPro" id="IPR036318">
    <property type="entry name" value="FAD-bd_PCMH-like_sf"/>
</dbReference>
<accession>A0A9P9J3R4</accession>
<proteinExistence type="predicted"/>
<evidence type="ECO:0000256" key="3">
    <source>
        <dbReference type="ARBA" id="ARBA00022692"/>
    </source>
</evidence>
<keyword evidence="3" id="KW-0812">Transmembrane</keyword>
<dbReference type="InterPro" id="IPR016169">
    <property type="entry name" value="FAD-bd_PCMH_sub2"/>
</dbReference>
<dbReference type="InterPro" id="IPR006094">
    <property type="entry name" value="Oxid_FAD_bind_N"/>
</dbReference>
<dbReference type="GO" id="GO:0008202">
    <property type="term" value="P:steroid metabolic process"/>
    <property type="evidence" value="ECO:0007669"/>
    <property type="project" value="TreeGrafter"/>
</dbReference>
<dbReference type="EMBL" id="JAGMUU010000009">
    <property type="protein sequence ID" value="KAH7145966.1"/>
    <property type="molecule type" value="Genomic_DNA"/>
</dbReference>
<dbReference type="PROSITE" id="PS51387">
    <property type="entry name" value="FAD_PCMH"/>
    <property type="match status" value="1"/>
</dbReference>
<gene>
    <name evidence="8" type="ORF">B0J13DRAFT_332553</name>
</gene>
<dbReference type="InterPro" id="IPR040165">
    <property type="entry name" value="Diminuto-like"/>
</dbReference>
<evidence type="ECO:0000256" key="2">
    <source>
        <dbReference type="ARBA" id="ARBA00012405"/>
    </source>
</evidence>
<protein>
    <recommendedName>
        <fullName evidence="2">Delta(24)-sterol reductase</fullName>
        <ecNumber evidence="2">1.3.1.72</ecNumber>
    </recommendedName>
</protein>
<sequence>MDAHDAAVVAISERVKYFHVRQQPFRMYHGSTNSTRQSDRRVDNTVDTTRLNHVLKVDTASKSAFVEPNVPMDALVEATLKHGLIPLVVMEFPGITVGGGFSGTSGESSSFRYGAFDTTIKSIEIVLADGTITTASKTEKSDLFWGAASAFGTLGVVTLLEVELRDAKKYVELTYQLSTSPFEAAKDIQEQCRKDETDFIDGIVYSIDSNVICVGRLVDELPNGVKSRHFTRRQDPWFYLHVEKVQKKLKKNSSITVTDYIPIVDYLFRYDRAGFWVAKYAFKYFLTPLNRVTRYVLDPLLRTRVMYSAGHKSGIFDYYMVQDVGVPYESVDEFQTWLHEQHGLYPLWLCPLRLQRDTPDSGHGLHSEFSKPGTPDLLNFGIWGPIAGNRRDAIQTNRALEQKVGACGGKKWLYAQAYYTEEEFWKHYDRDSYDALRAKYSAGHLLSVYDKVKVDTEAIGEAAMSSTVRTHWPTQGLKGVYKALAGGDYLLQKRSGNAASKSSGGD</sequence>
<dbReference type="GO" id="GO:0000246">
    <property type="term" value="F:Delta24(24-1) sterol reductase activity"/>
    <property type="evidence" value="ECO:0007669"/>
    <property type="project" value="TreeGrafter"/>
</dbReference>
<evidence type="ECO:0000313" key="9">
    <source>
        <dbReference type="Proteomes" id="UP000717696"/>
    </source>
</evidence>
<dbReference type="Proteomes" id="UP000717696">
    <property type="component" value="Unassembled WGS sequence"/>
</dbReference>
<dbReference type="Gene3D" id="3.30.465.10">
    <property type="match status" value="1"/>
</dbReference>
<reference evidence="8" key="1">
    <citation type="journal article" date="2021" name="Nat. Commun.">
        <title>Genetic determinants of endophytism in the Arabidopsis root mycobiome.</title>
        <authorList>
            <person name="Mesny F."/>
            <person name="Miyauchi S."/>
            <person name="Thiergart T."/>
            <person name="Pickel B."/>
            <person name="Atanasova L."/>
            <person name="Karlsson M."/>
            <person name="Huettel B."/>
            <person name="Barry K.W."/>
            <person name="Haridas S."/>
            <person name="Chen C."/>
            <person name="Bauer D."/>
            <person name="Andreopoulos W."/>
            <person name="Pangilinan J."/>
            <person name="LaButti K."/>
            <person name="Riley R."/>
            <person name="Lipzen A."/>
            <person name="Clum A."/>
            <person name="Drula E."/>
            <person name="Henrissat B."/>
            <person name="Kohler A."/>
            <person name="Grigoriev I.V."/>
            <person name="Martin F.M."/>
            <person name="Hacquard S."/>
        </authorList>
    </citation>
    <scope>NUCLEOTIDE SEQUENCE</scope>
    <source>
        <strain evidence="8">MPI-CAGE-AT-0021</strain>
    </source>
</reference>
<comment type="caution">
    <text evidence="8">The sequence shown here is derived from an EMBL/GenBank/DDBJ whole genome shotgun (WGS) entry which is preliminary data.</text>
</comment>
<dbReference type="GO" id="GO:0005737">
    <property type="term" value="C:cytoplasm"/>
    <property type="evidence" value="ECO:0007669"/>
    <property type="project" value="TreeGrafter"/>
</dbReference>
<comment type="subcellular location">
    <subcellularLocation>
        <location evidence="1">Membrane</location>
        <topology evidence="1">Single-pass membrane protein</topology>
    </subcellularLocation>
</comment>
<evidence type="ECO:0000256" key="4">
    <source>
        <dbReference type="ARBA" id="ARBA00022989"/>
    </source>
</evidence>
<dbReference type="FunFam" id="3.30.465.10:FF:000031">
    <property type="entry name" value="FAD binding domain protein"/>
    <property type="match status" value="1"/>
</dbReference>
<dbReference type="AlphaFoldDB" id="A0A9P9J3R4"/>
<dbReference type="GO" id="GO:0050614">
    <property type="term" value="F:Delta24-sterol reductase activity"/>
    <property type="evidence" value="ECO:0007669"/>
    <property type="project" value="UniProtKB-EC"/>
</dbReference>